<protein>
    <recommendedName>
        <fullName evidence="6">Transporter</fullName>
    </recommendedName>
</protein>
<proteinExistence type="inferred from homology"/>
<dbReference type="PANTHER" id="PTHR42948">
    <property type="entry name" value="TRANSPORTER"/>
    <property type="match status" value="1"/>
</dbReference>
<reference evidence="8 9" key="1">
    <citation type="submission" date="2024-05" db="EMBL/GenBank/DDBJ databases">
        <title>Genome Sequence and Characterization of the New Strain Purple Sulfur Bacterium of Genus Thioalkalicoccus.</title>
        <authorList>
            <person name="Bryantseva I.A."/>
            <person name="Kyndt J.A."/>
            <person name="Imhoff J.F."/>
        </authorList>
    </citation>
    <scope>NUCLEOTIDE SEQUENCE [LARGE SCALE GENOMIC DNA]</scope>
    <source>
        <strain evidence="8 9">Um2</strain>
    </source>
</reference>
<feature type="transmembrane region" description="Helical" evidence="7">
    <location>
        <begin position="431"/>
        <end position="449"/>
    </location>
</feature>
<dbReference type="RefSeq" id="WP_369667752.1">
    <property type="nucleotide sequence ID" value="NZ_JBDKXB010000020.1"/>
</dbReference>
<feature type="transmembrane region" description="Helical" evidence="7">
    <location>
        <begin position="223"/>
        <end position="247"/>
    </location>
</feature>
<dbReference type="CDD" id="cd10336">
    <property type="entry name" value="SLC6sbd_Tyt1-Like"/>
    <property type="match status" value="1"/>
</dbReference>
<evidence type="ECO:0000256" key="3">
    <source>
        <dbReference type="ARBA" id="ARBA00022692"/>
    </source>
</evidence>
<evidence type="ECO:0000256" key="1">
    <source>
        <dbReference type="ARBA" id="ARBA00004141"/>
    </source>
</evidence>
<evidence type="ECO:0000256" key="6">
    <source>
        <dbReference type="RuleBase" id="RU003732"/>
    </source>
</evidence>
<feature type="transmembrane region" description="Helical" evidence="7">
    <location>
        <begin position="43"/>
        <end position="64"/>
    </location>
</feature>
<dbReference type="Proteomes" id="UP001564408">
    <property type="component" value="Unassembled WGS sequence"/>
</dbReference>
<feature type="transmembrane region" description="Helical" evidence="7">
    <location>
        <begin position="184"/>
        <end position="211"/>
    </location>
</feature>
<dbReference type="EMBL" id="JBDKXB010000020">
    <property type="protein sequence ID" value="MEY6433366.1"/>
    <property type="molecule type" value="Genomic_DNA"/>
</dbReference>
<evidence type="ECO:0000313" key="9">
    <source>
        <dbReference type="Proteomes" id="UP001564408"/>
    </source>
</evidence>
<dbReference type="SUPFAM" id="SSF161070">
    <property type="entry name" value="SNF-like"/>
    <property type="match status" value="1"/>
</dbReference>
<dbReference type="InterPro" id="IPR047218">
    <property type="entry name" value="YocR/YhdH-like"/>
</dbReference>
<dbReference type="Pfam" id="PF00209">
    <property type="entry name" value="SNF"/>
    <property type="match status" value="2"/>
</dbReference>
<gene>
    <name evidence="8" type="ORF">ABC977_13235</name>
</gene>
<dbReference type="NCBIfam" id="NF037979">
    <property type="entry name" value="Na_transp"/>
    <property type="match status" value="1"/>
</dbReference>
<name>A0ABV4BFQ9_9GAMM</name>
<keyword evidence="6" id="KW-0769">Symport</keyword>
<feature type="transmembrane region" description="Helical" evidence="7">
    <location>
        <begin position="152"/>
        <end position="172"/>
    </location>
</feature>
<evidence type="ECO:0000256" key="2">
    <source>
        <dbReference type="ARBA" id="ARBA00022448"/>
    </source>
</evidence>
<sequence>MAATTSIHGMWSGRLAFILAATGSAVGLGNIWRFPYAAGEHGGGAFVLIYIFCVAAIGIPIMMAEIMLGRRGRQSPINTMRALARQEGRSPAWQLLGWMGILAGFLILSFYSVIAGWTMAYVVRAAAGAFSGVDAAAIGAAFDGFVADPERLLAWHTIFMVLVVLVVARGVASGLEQAVRFLMPALFVLLLVLVGYAATTGHFAAGVAFLFAPDFSEVTGASVLAAMGQAFFSLSLGMGAIMIYGSYLNSQASIGRNTVLIAGLDTLVAVLAGLAIFPIVFAYGLEPAQGTGLVFKVLPIAFGQMNWGTLFGTLFFVLLVFAAWTSAISLLEPMVAWLVENMSFSRVRASVLAGLTVWFLGVACLLSLNVWSEYRLFGMGILELFDYLTANILLPLGGLLIAVFAGWILSRSSSVDEFAMGDRVAYRVWRFLVRWVAPISVAIIFFHAIGVF</sequence>
<dbReference type="InterPro" id="IPR000175">
    <property type="entry name" value="Na/ntran_symport"/>
</dbReference>
<evidence type="ECO:0000256" key="4">
    <source>
        <dbReference type="ARBA" id="ARBA00022989"/>
    </source>
</evidence>
<accession>A0ABV4BFQ9</accession>
<keyword evidence="5 7" id="KW-0472">Membrane</keyword>
<feature type="transmembrane region" description="Helical" evidence="7">
    <location>
        <begin position="351"/>
        <end position="372"/>
    </location>
</feature>
<evidence type="ECO:0000256" key="5">
    <source>
        <dbReference type="ARBA" id="ARBA00023136"/>
    </source>
</evidence>
<dbReference type="PROSITE" id="PS50267">
    <property type="entry name" value="NA_NEUROTRAN_SYMP_3"/>
    <property type="match status" value="1"/>
</dbReference>
<evidence type="ECO:0000256" key="7">
    <source>
        <dbReference type="SAM" id="Phobius"/>
    </source>
</evidence>
<dbReference type="PROSITE" id="PS00610">
    <property type="entry name" value="NA_NEUROTRAN_SYMP_1"/>
    <property type="match status" value="1"/>
</dbReference>
<dbReference type="InterPro" id="IPR037272">
    <property type="entry name" value="SNS_sf"/>
</dbReference>
<keyword evidence="9" id="KW-1185">Reference proteome</keyword>
<comment type="caution">
    <text evidence="8">The sequence shown here is derived from an EMBL/GenBank/DDBJ whole genome shotgun (WGS) entry which is preliminary data.</text>
</comment>
<comment type="subcellular location">
    <subcellularLocation>
        <location evidence="1">Membrane</location>
        <topology evidence="1">Multi-pass membrane protein</topology>
    </subcellularLocation>
</comment>
<feature type="transmembrane region" description="Helical" evidence="7">
    <location>
        <begin position="95"/>
        <end position="114"/>
    </location>
</feature>
<dbReference type="PANTHER" id="PTHR42948:SF1">
    <property type="entry name" value="TRANSPORTER"/>
    <property type="match status" value="1"/>
</dbReference>
<organism evidence="8 9">
    <name type="scientific">Thioalkalicoccus limnaeus</name>
    <dbReference type="NCBI Taxonomy" id="120681"/>
    <lineage>
        <taxon>Bacteria</taxon>
        <taxon>Pseudomonadati</taxon>
        <taxon>Pseudomonadota</taxon>
        <taxon>Gammaproteobacteria</taxon>
        <taxon>Chromatiales</taxon>
        <taxon>Chromatiaceae</taxon>
        <taxon>Thioalkalicoccus</taxon>
    </lineage>
</organism>
<comment type="similarity">
    <text evidence="6">Belongs to the sodium:neurotransmitter symporter (SNF) (TC 2.A.22) family.</text>
</comment>
<dbReference type="PRINTS" id="PR00176">
    <property type="entry name" value="NANEUSMPORT"/>
</dbReference>
<keyword evidence="3 6" id="KW-0812">Transmembrane</keyword>
<keyword evidence="2 6" id="KW-0813">Transport</keyword>
<feature type="transmembrane region" description="Helical" evidence="7">
    <location>
        <begin position="259"/>
        <end position="285"/>
    </location>
</feature>
<feature type="transmembrane region" description="Helical" evidence="7">
    <location>
        <begin position="392"/>
        <end position="410"/>
    </location>
</feature>
<feature type="transmembrane region" description="Helical" evidence="7">
    <location>
        <begin position="305"/>
        <end position="331"/>
    </location>
</feature>
<keyword evidence="4 7" id="KW-1133">Transmembrane helix</keyword>
<evidence type="ECO:0000313" key="8">
    <source>
        <dbReference type="EMBL" id="MEY6433366.1"/>
    </source>
</evidence>